<protein>
    <submittedName>
        <fullName evidence="7">TetR/AcrR family transcriptional regulator C-terminal domain-containing protein</fullName>
    </submittedName>
</protein>
<dbReference type="InterPro" id="IPR009057">
    <property type="entry name" value="Homeodomain-like_sf"/>
</dbReference>
<dbReference type="InterPro" id="IPR004111">
    <property type="entry name" value="Repressor_TetR_C"/>
</dbReference>
<evidence type="ECO:0000256" key="3">
    <source>
        <dbReference type="ARBA" id="ARBA00023125"/>
    </source>
</evidence>
<evidence type="ECO:0000256" key="4">
    <source>
        <dbReference type="ARBA" id="ARBA00023163"/>
    </source>
</evidence>
<dbReference type="Pfam" id="PF02909">
    <property type="entry name" value="TetR_C_1"/>
    <property type="match status" value="1"/>
</dbReference>
<evidence type="ECO:0000313" key="7">
    <source>
        <dbReference type="EMBL" id="GAA2113477.1"/>
    </source>
</evidence>
<dbReference type="Pfam" id="PF00440">
    <property type="entry name" value="TetR_N"/>
    <property type="match status" value="1"/>
</dbReference>
<evidence type="ECO:0000256" key="2">
    <source>
        <dbReference type="ARBA" id="ARBA00023015"/>
    </source>
</evidence>
<dbReference type="InterPro" id="IPR036271">
    <property type="entry name" value="Tet_transcr_reg_TetR-rel_C_sf"/>
</dbReference>
<gene>
    <name evidence="7" type="ORF">GCM10009824_10130</name>
</gene>
<dbReference type="SUPFAM" id="SSF46689">
    <property type="entry name" value="Homeodomain-like"/>
    <property type="match status" value="1"/>
</dbReference>
<accession>A0ABN2XLC6</accession>
<dbReference type="RefSeq" id="WP_344223935.1">
    <property type="nucleotide sequence ID" value="NZ_BAAAQA010000009.1"/>
</dbReference>
<dbReference type="PRINTS" id="PR00400">
    <property type="entry name" value="TETREPRESSOR"/>
</dbReference>
<dbReference type="PANTHER" id="PTHR30055">
    <property type="entry name" value="HTH-TYPE TRANSCRIPTIONAL REGULATOR RUTR"/>
    <property type="match status" value="1"/>
</dbReference>
<organism evidence="7 8">
    <name type="scientific">Kocuria atrinae</name>
    <dbReference type="NCBI Taxonomy" id="592377"/>
    <lineage>
        <taxon>Bacteria</taxon>
        <taxon>Bacillati</taxon>
        <taxon>Actinomycetota</taxon>
        <taxon>Actinomycetes</taxon>
        <taxon>Micrococcales</taxon>
        <taxon>Micrococcaceae</taxon>
        <taxon>Kocuria</taxon>
    </lineage>
</organism>
<dbReference type="Gene3D" id="1.10.357.10">
    <property type="entry name" value="Tetracycline Repressor, domain 2"/>
    <property type="match status" value="1"/>
</dbReference>
<keyword evidence="2" id="KW-0805">Transcription regulation</keyword>
<keyword evidence="3 5" id="KW-0238">DNA-binding</keyword>
<comment type="caution">
    <text evidence="7">The sequence shown here is derived from an EMBL/GenBank/DDBJ whole genome shotgun (WGS) entry which is preliminary data.</text>
</comment>
<keyword evidence="4" id="KW-0804">Transcription</keyword>
<feature type="DNA-binding region" description="H-T-H motif" evidence="5">
    <location>
        <begin position="34"/>
        <end position="53"/>
    </location>
</feature>
<feature type="domain" description="HTH tetR-type" evidence="6">
    <location>
        <begin position="11"/>
        <end position="71"/>
    </location>
</feature>
<keyword evidence="1" id="KW-0678">Repressor</keyword>
<evidence type="ECO:0000313" key="8">
    <source>
        <dbReference type="Proteomes" id="UP001500166"/>
    </source>
</evidence>
<evidence type="ECO:0000256" key="1">
    <source>
        <dbReference type="ARBA" id="ARBA00022491"/>
    </source>
</evidence>
<name>A0ABN2XLC6_9MICC</name>
<dbReference type="PROSITE" id="PS50977">
    <property type="entry name" value="HTH_TETR_2"/>
    <property type="match status" value="1"/>
</dbReference>
<dbReference type="Proteomes" id="UP001500166">
    <property type="component" value="Unassembled WGS sequence"/>
</dbReference>
<proteinExistence type="predicted"/>
<dbReference type="SUPFAM" id="SSF48498">
    <property type="entry name" value="Tetracyclin repressor-like, C-terminal domain"/>
    <property type="match status" value="1"/>
</dbReference>
<dbReference type="PANTHER" id="PTHR30055:SF151">
    <property type="entry name" value="TRANSCRIPTIONAL REGULATORY PROTEIN"/>
    <property type="match status" value="1"/>
</dbReference>
<evidence type="ECO:0000259" key="6">
    <source>
        <dbReference type="PROSITE" id="PS50977"/>
    </source>
</evidence>
<dbReference type="InterPro" id="IPR003012">
    <property type="entry name" value="Tet_transcr_reg_TetR"/>
</dbReference>
<sequence>MNVRGTDKRPALTRDFILETALGIVDEHGINGLTMRRLGTELGTDPMMLYRHFPGKAAVLDGLMEVIWHGVQAPDPQGGDTGWREHLVRVMHALRESLLAHPRAIVIVGTRPATGPELFALMERLLASLVSAGMSADAETADLLNALVNYTVGHVLAEAGDPVGGDADPESNQQVSPAHFPHLAAVFNSGWQYDPHRQYDRALRAFVGGWQGADTLAHGEGAGE</sequence>
<dbReference type="EMBL" id="BAAAQA010000009">
    <property type="protein sequence ID" value="GAA2113477.1"/>
    <property type="molecule type" value="Genomic_DNA"/>
</dbReference>
<dbReference type="InterPro" id="IPR001647">
    <property type="entry name" value="HTH_TetR"/>
</dbReference>
<keyword evidence="8" id="KW-1185">Reference proteome</keyword>
<dbReference type="InterPro" id="IPR050109">
    <property type="entry name" value="HTH-type_TetR-like_transc_reg"/>
</dbReference>
<evidence type="ECO:0000256" key="5">
    <source>
        <dbReference type="PROSITE-ProRule" id="PRU00335"/>
    </source>
</evidence>
<reference evidence="7 8" key="1">
    <citation type="journal article" date="2019" name="Int. J. Syst. Evol. Microbiol.">
        <title>The Global Catalogue of Microorganisms (GCM) 10K type strain sequencing project: providing services to taxonomists for standard genome sequencing and annotation.</title>
        <authorList>
            <consortium name="The Broad Institute Genomics Platform"/>
            <consortium name="The Broad Institute Genome Sequencing Center for Infectious Disease"/>
            <person name="Wu L."/>
            <person name="Ma J."/>
        </authorList>
    </citation>
    <scope>NUCLEOTIDE SEQUENCE [LARGE SCALE GENOMIC DNA]</scope>
    <source>
        <strain evidence="7 8">JCM 15914</strain>
    </source>
</reference>